<feature type="transmembrane region" description="Helical" evidence="9">
    <location>
        <begin position="246"/>
        <end position="267"/>
    </location>
</feature>
<feature type="transmembrane region" description="Helical" evidence="9">
    <location>
        <begin position="185"/>
        <end position="210"/>
    </location>
</feature>
<evidence type="ECO:0000256" key="8">
    <source>
        <dbReference type="ARBA" id="ARBA00023136"/>
    </source>
</evidence>
<evidence type="ECO:0000256" key="3">
    <source>
        <dbReference type="ARBA" id="ARBA00022475"/>
    </source>
</evidence>
<dbReference type="Proteomes" id="UP000321058">
    <property type="component" value="Unassembled WGS sequence"/>
</dbReference>
<keyword evidence="12" id="KW-1185">Reference proteome</keyword>
<dbReference type="SUPFAM" id="SSF161098">
    <property type="entry name" value="MetI-like"/>
    <property type="match status" value="1"/>
</dbReference>
<feature type="domain" description="ABC transmembrane type-1" evidence="10">
    <location>
        <begin position="76"/>
        <end position="267"/>
    </location>
</feature>
<sequence>MVAMPLKDPFAFTGILIYVLFALVALFADQLAPIDPMEILFTKAGKLAANVPPGAEFPLGTTNLGRDIYAQLVYGTRSALAVGLSAAIIVSTVGTIVGLVAGYFGGATDAVLMRIADMALSLPFLPFVIVLTGFLGASTSNIVLAVALLLWPNSARVIRSQVLTLRERAYVEAARVTGASAWRILFVHIAPNILPLSFVYAAIAIGWAIITEASVSFLGFGDSGSVSWGMMLQDAFASQALSRGQYAWFVPPGICIVLIVVAGFFISRGYEEVFMPRLRGR</sequence>
<keyword evidence="8 9" id="KW-0472">Membrane</keyword>
<comment type="similarity">
    <text evidence="9">Belongs to the binding-protein-dependent transport system permease family.</text>
</comment>
<dbReference type="GO" id="GO:0015833">
    <property type="term" value="P:peptide transport"/>
    <property type="evidence" value="ECO:0007669"/>
    <property type="project" value="UniProtKB-KW"/>
</dbReference>
<keyword evidence="7 9" id="KW-1133">Transmembrane helix</keyword>
<evidence type="ECO:0000256" key="9">
    <source>
        <dbReference type="RuleBase" id="RU363032"/>
    </source>
</evidence>
<keyword evidence="4 9" id="KW-0812">Transmembrane</keyword>
<evidence type="ECO:0000256" key="1">
    <source>
        <dbReference type="ARBA" id="ARBA00004651"/>
    </source>
</evidence>
<dbReference type="GO" id="GO:0015031">
    <property type="term" value="P:protein transport"/>
    <property type="evidence" value="ECO:0007669"/>
    <property type="project" value="UniProtKB-KW"/>
</dbReference>
<comment type="subcellular location">
    <subcellularLocation>
        <location evidence="1 9">Cell membrane</location>
        <topology evidence="1 9">Multi-pass membrane protein</topology>
    </subcellularLocation>
</comment>
<evidence type="ECO:0000313" key="12">
    <source>
        <dbReference type="Proteomes" id="UP000321058"/>
    </source>
</evidence>
<dbReference type="InterPro" id="IPR050366">
    <property type="entry name" value="BP-dependent_transpt_permease"/>
</dbReference>
<keyword evidence="6" id="KW-0653">Protein transport</keyword>
<dbReference type="PROSITE" id="PS50928">
    <property type="entry name" value="ABC_TM1"/>
    <property type="match status" value="1"/>
</dbReference>
<dbReference type="Pfam" id="PF00528">
    <property type="entry name" value="BPD_transp_1"/>
    <property type="match status" value="1"/>
</dbReference>
<organism evidence="11 12">
    <name type="scientific">Reyranella soli</name>
    <dbReference type="NCBI Taxonomy" id="1230389"/>
    <lineage>
        <taxon>Bacteria</taxon>
        <taxon>Pseudomonadati</taxon>
        <taxon>Pseudomonadota</taxon>
        <taxon>Alphaproteobacteria</taxon>
        <taxon>Hyphomicrobiales</taxon>
        <taxon>Reyranellaceae</taxon>
        <taxon>Reyranella</taxon>
    </lineage>
</organism>
<dbReference type="InterPro" id="IPR035906">
    <property type="entry name" value="MetI-like_sf"/>
</dbReference>
<evidence type="ECO:0000256" key="6">
    <source>
        <dbReference type="ARBA" id="ARBA00022927"/>
    </source>
</evidence>
<evidence type="ECO:0000259" key="10">
    <source>
        <dbReference type="PROSITE" id="PS50928"/>
    </source>
</evidence>
<keyword evidence="2 9" id="KW-0813">Transport</keyword>
<evidence type="ECO:0000256" key="5">
    <source>
        <dbReference type="ARBA" id="ARBA00022856"/>
    </source>
</evidence>
<keyword evidence="5" id="KW-0571">Peptide transport</keyword>
<proteinExistence type="inferred from homology"/>
<evidence type="ECO:0000256" key="4">
    <source>
        <dbReference type="ARBA" id="ARBA00022692"/>
    </source>
</evidence>
<feature type="transmembrane region" description="Helical" evidence="9">
    <location>
        <begin position="79"/>
        <end position="104"/>
    </location>
</feature>
<dbReference type="EMBL" id="BKAJ01000059">
    <property type="protein sequence ID" value="GEP56243.1"/>
    <property type="molecule type" value="Genomic_DNA"/>
</dbReference>
<evidence type="ECO:0000256" key="2">
    <source>
        <dbReference type="ARBA" id="ARBA00022448"/>
    </source>
</evidence>
<dbReference type="GO" id="GO:0055085">
    <property type="term" value="P:transmembrane transport"/>
    <property type="evidence" value="ECO:0007669"/>
    <property type="project" value="InterPro"/>
</dbReference>
<dbReference type="GO" id="GO:0005886">
    <property type="term" value="C:plasma membrane"/>
    <property type="evidence" value="ECO:0007669"/>
    <property type="project" value="UniProtKB-SubCell"/>
</dbReference>
<protein>
    <submittedName>
        <fullName evidence="11">Peptide ABC transporter permease</fullName>
    </submittedName>
</protein>
<gene>
    <name evidence="11" type="ORF">RSO01_34090</name>
</gene>
<accession>A0A512NBC6</accession>
<dbReference type="Gene3D" id="1.10.3720.10">
    <property type="entry name" value="MetI-like"/>
    <property type="match status" value="1"/>
</dbReference>
<feature type="transmembrane region" description="Helical" evidence="9">
    <location>
        <begin position="12"/>
        <end position="32"/>
    </location>
</feature>
<evidence type="ECO:0000256" key="7">
    <source>
        <dbReference type="ARBA" id="ARBA00022989"/>
    </source>
</evidence>
<keyword evidence="3" id="KW-1003">Cell membrane</keyword>
<dbReference type="AlphaFoldDB" id="A0A512NBC6"/>
<name>A0A512NBC6_9HYPH</name>
<dbReference type="CDD" id="cd06261">
    <property type="entry name" value="TM_PBP2"/>
    <property type="match status" value="1"/>
</dbReference>
<comment type="caution">
    <text evidence="11">The sequence shown here is derived from an EMBL/GenBank/DDBJ whole genome shotgun (WGS) entry which is preliminary data.</text>
</comment>
<feature type="transmembrane region" description="Helical" evidence="9">
    <location>
        <begin position="124"/>
        <end position="151"/>
    </location>
</feature>
<dbReference type="PANTHER" id="PTHR43386:SF1">
    <property type="entry name" value="D,D-DIPEPTIDE TRANSPORT SYSTEM PERMEASE PROTEIN DDPC-RELATED"/>
    <property type="match status" value="1"/>
</dbReference>
<reference evidence="11 12" key="1">
    <citation type="submission" date="2019-07" db="EMBL/GenBank/DDBJ databases">
        <title>Whole genome shotgun sequence of Reyranella soli NBRC 108950.</title>
        <authorList>
            <person name="Hosoyama A."/>
            <person name="Uohara A."/>
            <person name="Ohji S."/>
            <person name="Ichikawa N."/>
        </authorList>
    </citation>
    <scope>NUCLEOTIDE SEQUENCE [LARGE SCALE GENOMIC DNA]</scope>
    <source>
        <strain evidence="11 12">NBRC 108950</strain>
    </source>
</reference>
<dbReference type="PANTHER" id="PTHR43386">
    <property type="entry name" value="OLIGOPEPTIDE TRANSPORT SYSTEM PERMEASE PROTEIN APPC"/>
    <property type="match status" value="1"/>
</dbReference>
<dbReference type="InterPro" id="IPR000515">
    <property type="entry name" value="MetI-like"/>
</dbReference>
<evidence type="ECO:0000313" key="11">
    <source>
        <dbReference type="EMBL" id="GEP56243.1"/>
    </source>
</evidence>